<feature type="coiled-coil region" evidence="1">
    <location>
        <begin position="338"/>
        <end position="411"/>
    </location>
</feature>
<evidence type="ECO:0000313" key="3">
    <source>
        <dbReference type="EMBL" id="SYZ64902.1"/>
    </source>
</evidence>
<reference evidence="3 4" key="1">
    <citation type="submission" date="2018-09" db="EMBL/GenBank/DDBJ databases">
        <authorList>
            <person name="Peiro R."/>
            <person name="Begona"/>
            <person name="Cbmso G."/>
            <person name="Lopez M."/>
            <person name="Gonzalez S."/>
        </authorList>
    </citation>
    <scope>NUCLEOTIDE SEQUENCE [LARGE SCALE GENOMIC DNA]</scope>
</reference>
<accession>A0A3P3Z3W0</accession>
<gene>
    <name evidence="3" type="ORF">LBRM2904_19.0980</name>
</gene>
<dbReference type="PROSITE" id="PS50245">
    <property type="entry name" value="CAP_GLY_2"/>
    <property type="match status" value="1"/>
</dbReference>
<dbReference type="SMART" id="SM01052">
    <property type="entry name" value="CAP_GLY"/>
    <property type="match status" value="1"/>
</dbReference>
<dbReference type="Proteomes" id="UP000319462">
    <property type="component" value="Chromosome 19"/>
</dbReference>
<feature type="domain" description="CAP-Gly" evidence="2">
    <location>
        <begin position="41"/>
        <end position="83"/>
    </location>
</feature>
<dbReference type="KEGG" id="lbz:LBRM_19_1200"/>
<dbReference type="Gene3D" id="2.30.30.190">
    <property type="entry name" value="CAP Gly-rich-like domain"/>
    <property type="match status" value="1"/>
</dbReference>
<feature type="coiled-coil region" evidence="1">
    <location>
        <begin position="99"/>
        <end position="161"/>
    </location>
</feature>
<dbReference type="InterPro" id="IPR000938">
    <property type="entry name" value="CAP-Gly_domain"/>
</dbReference>
<dbReference type="RefSeq" id="XP_001564215.1">
    <property type="nucleotide sequence ID" value="XM_001564165.1"/>
</dbReference>
<dbReference type="PANTHER" id="PTHR18916:SF83">
    <property type="entry name" value="TIP ELONGATION PROTEIN 1"/>
    <property type="match status" value="1"/>
</dbReference>
<keyword evidence="1" id="KW-0175">Coiled coil</keyword>
<dbReference type="SUPFAM" id="SSF74924">
    <property type="entry name" value="Cap-Gly domain"/>
    <property type="match status" value="1"/>
</dbReference>
<dbReference type="AlphaFoldDB" id="A0A3P3Z3W0"/>
<organism evidence="3 4">
    <name type="scientific">Leishmania braziliensis MHOM/BR/75/M2904</name>
    <dbReference type="NCBI Taxonomy" id="420245"/>
    <lineage>
        <taxon>Eukaryota</taxon>
        <taxon>Discoba</taxon>
        <taxon>Euglenozoa</taxon>
        <taxon>Kinetoplastea</taxon>
        <taxon>Metakinetoplastina</taxon>
        <taxon>Trypanosomatida</taxon>
        <taxon>Trypanosomatidae</taxon>
        <taxon>Leishmaniinae</taxon>
        <taxon>Leishmania</taxon>
        <taxon>Leishmania braziliensis species complex</taxon>
    </lineage>
</organism>
<name>A0A3P3Z3W0_LEIBR</name>
<evidence type="ECO:0000259" key="2">
    <source>
        <dbReference type="PROSITE" id="PS50245"/>
    </source>
</evidence>
<dbReference type="Pfam" id="PF01302">
    <property type="entry name" value="CAP_GLY"/>
    <property type="match status" value="1"/>
</dbReference>
<dbReference type="VEuPathDB" id="TriTrypDB:LbrM.19.1200"/>
<dbReference type="InterPro" id="IPR036859">
    <property type="entry name" value="CAP-Gly_dom_sf"/>
</dbReference>
<dbReference type="EMBL" id="LS997618">
    <property type="protein sequence ID" value="SYZ64902.1"/>
    <property type="molecule type" value="Genomic_DNA"/>
</dbReference>
<protein>
    <submittedName>
        <fullName evidence="3">CAP-Gly_domain_containing_protein</fullName>
    </submittedName>
</protein>
<sequence>MSQFGAERSSAQPVPPIDSFVEVLPVAPQVERRRGILRFYGVTDFAEGEWAGVELVGCEGRNNGTVKGISYFKCAAGQGLFVRPNLVVSYATEIPALTLAAAEAAVTADSAKMEVLEEELRVARREAVEREKLKDSLEESLHSLQAELEQLRAAASQAAAKVGTNNTVDNAAATAMEDDDDDLVAQVELEEVRLKLQRQLKICEAELKATKQSASEAAAACAAAEKREKEAENARKLSEAAQAALQSRNVELEMELSRVQAELSSAVAQPSQSAQESSEVAAAASAACPDLQTALRVKDTELLQPYAAPGAACHTHERLREAKVREQERVEAAYASEIARLQTDMAAMKAEKEELQELCQLLEEELKEQKAQSDALTHLVEELGAAKAEAEAAVERERQSATQEKLRLARELEEARVCEVRAMATVALAGEGVVGHPSTSSTTTEANPSLEMALQQCRDELDEARTRILQLRSTQQVVQELQLRCDELTEAMRVQRTAAQKSDNVARATLAAAQQQHAQQVAQLRDVCEAAQREAASLATQLNLAAAAQGANSGHSTVAAALSGTPLDAFREARYEARIRSLEQLLLECHAARMSSALWDVSAPHTRAWRGFEVPLASLKEPVGRLLDFSTHEACVTSTKALFQTPTALH</sequence>
<evidence type="ECO:0000256" key="1">
    <source>
        <dbReference type="SAM" id="Coils"/>
    </source>
</evidence>
<proteinExistence type="predicted"/>
<dbReference type="PANTHER" id="PTHR18916">
    <property type="entry name" value="DYNACTIN 1-RELATED MICROTUBULE-BINDING"/>
    <property type="match status" value="1"/>
</dbReference>
<feature type="coiled-coil region" evidence="1">
    <location>
        <begin position="186"/>
        <end position="269"/>
    </location>
</feature>
<evidence type="ECO:0000313" key="4">
    <source>
        <dbReference type="Proteomes" id="UP000319462"/>
    </source>
</evidence>
<feature type="coiled-coil region" evidence="1">
    <location>
        <begin position="447"/>
        <end position="541"/>
    </location>
</feature>